<reference evidence="2" key="1">
    <citation type="journal article" date="2014" name="Front. Microbiol.">
        <title>High frequency of phylogenetically diverse reductive dehalogenase-homologous genes in deep subseafloor sedimentary metagenomes.</title>
        <authorList>
            <person name="Kawai M."/>
            <person name="Futagami T."/>
            <person name="Toyoda A."/>
            <person name="Takaki Y."/>
            <person name="Nishi S."/>
            <person name="Hori S."/>
            <person name="Arai W."/>
            <person name="Tsubouchi T."/>
            <person name="Morono Y."/>
            <person name="Uchiyama I."/>
            <person name="Ito T."/>
            <person name="Fujiyama A."/>
            <person name="Inagaki F."/>
            <person name="Takami H."/>
        </authorList>
    </citation>
    <scope>NUCLEOTIDE SEQUENCE</scope>
    <source>
        <strain evidence="2">Expedition CK06-06</strain>
    </source>
</reference>
<protein>
    <submittedName>
        <fullName evidence="2">Uncharacterized protein</fullName>
    </submittedName>
</protein>
<keyword evidence="1" id="KW-0175">Coiled coil</keyword>
<feature type="non-terminal residue" evidence="2">
    <location>
        <position position="1"/>
    </location>
</feature>
<proteinExistence type="predicted"/>
<gene>
    <name evidence="2" type="ORF">S03H2_37483</name>
</gene>
<dbReference type="AlphaFoldDB" id="X1FTV6"/>
<sequence>GRIPRTAIPILRERLDMRECICGEPLDPGTPRYQRIENLIVQQEAASAVDDRLTELRYIAAQKLSQLSDPDSSWTRQMRSIIERRNDLKRQIETLEAELKAVETKISELPETDIGFLREQRKQRLEYRDSLTREQSVGQSDRDKLARAKKLANDEWNALTARQKRYERVRYRLDAASDILDVIAISYKTIEESEIPRVCSAMNEYFLNMIQADPEHSIIRRADITEAYDIAVYGPEDRHLDTDLDLNGASRRALTLAFILALTEVSGVKAPNVIDTPLG</sequence>
<feature type="non-terminal residue" evidence="2">
    <location>
        <position position="279"/>
    </location>
</feature>
<comment type="caution">
    <text evidence="2">The sequence shown here is derived from an EMBL/GenBank/DDBJ whole genome shotgun (WGS) entry which is preliminary data.</text>
</comment>
<name>X1FTV6_9ZZZZ</name>
<evidence type="ECO:0000313" key="2">
    <source>
        <dbReference type="EMBL" id="GAH49081.1"/>
    </source>
</evidence>
<dbReference type="EMBL" id="BARU01023076">
    <property type="protein sequence ID" value="GAH49081.1"/>
    <property type="molecule type" value="Genomic_DNA"/>
</dbReference>
<evidence type="ECO:0000256" key="1">
    <source>
        <dbReference type="SAM" id="Coils"/>
    </source>
</evidence>
<dbReference type="InterPro" id="IPR027417">
    <property type="entry name" value="P-loop_NTPase"/>
</dbReference>
<dbReference type="Gene3D" id="3.40.50.300">
    <property type="entry name" value="P-loop containing nucleotide triphosphate hydrolases"/>
    <property type="match status" value="1"/>
</dbReference>
<organism evidence="2">
    <name type="scientific">marine sediment metagenome</name>
    <dbReference type="NCBI Taxonomy" id="412755"/>
    <lineage>
        <taxon>unclassified sequences</taxon>
        <taxon>metagenomes</taxon>
        <taxon>ecological metagenomes</taxon>
    </lineage>
</organism>
<accession>X1FTV6</accession>
<feature type="coiled-coil region" evidence="1">
    <location>
        <begin position="78"/>
        <end position="112"/>
    </location>
</feature>